<dbReference type="RefSeq" id="WP_006439789.1">
    <property type="nucleotide sequence ID" value="NZ_DS995356.1"/>
</dbReference>
<comment type="function">
    <text evidence="4">Produces ATP from ADP in the presence of a proton gradient across the membrane.</text>
</comment>
<dbReference type="Pfam" id="PF01991">
    <property type="entry name" value="vATP-synt_E"/>
    <property type="match status" value="1"/>
</dbReference>
<dbReference type="Gene3D" id="1.20.5.620">
    <property type="entry name" value="F1F0 ATP synthase subunit B, membrane domain"/>
    <property type="match status" value="1"/>
</dbReference>
<keyword evidence="3 4" id="KW-0406">Ion transport</keyword>
<reference evidence="5 6" key="1">
    <citation type="submission" date="2008-09" db="EMBL/GenBank/DDBJ databases">
        <authorList>
            <person name="Fulton L."/>
            <person name="Clifton S."/>
            <person name="Fulton B."/>
            <person name="Xu J."/>
            <person name="Minx P."/>
            <person name="Pepin K.H."/>
            <person name="Johnson M."/>
            <person name="Thiruvilangam P."/>
            <person name="Bhonagiri V."/>
            <person name="Nash W.E."/>
            <person name="Mardis E.R."/>
            <person name="Wilson R.K."/>
        </authorList>
    </citation>
    <scope>NUCLEOTIDE SEQUENCE [LARGE SCALE GENOMIC DNA]</scope>
    <source>
        <strain evidence="5 6">DSM 13275</strain>
    </source>
</reference>
<dbReference type="eggNOG" id="COG1390">
    <property type="taxonomic scope" value="Bacteria"/>
</dbReference>
<evidence type="ECO:0000256" key="3">
    <source>
        <dbReference type="ARBA" id="ARBA00023065"/>
    </source>
</evidence>
<organism evidence="5 6">
    <name type="scientific">Peptacetobacter hiranonis (strain DSM 13275 / JCM 10541 / KCTC 15199 / TO-931)</name>
    <name type="common">Clostridium hiranonis</name>
    <dbReference type="NCBI Taxonomy" id="500633"/>
    <lineage>
        <taxon>Bacteria</taxon>
        <taxon>Bacillati</taxon>
        <taxon>Bacillota</taxon>
        <taxon>Clostridia</taxon>
        <taxon>Peptostreptococcales</taxon>
        <taxon>Peptostreptococcaceae</taxon>
        <taxon>Peptacetobacter</taxon>
    </lineage>
</organism>
<evidence type="ECO:0000256" key="4">
    <source>
        <dbReference type="HAMAP-Rule" id="MF_00311"/>
    </source>
</evidence>
<proteinExistence type="inferred from homology"/>
<keyword evidence="4" id="KW-0375">Hydrogen ion transport</keyword>
<keyword evidence="6" id="KW-1185">Reference proteome</keyword>
<reference evidence="5 6" key="2">
    <citation type="submission" date="2008-10" db="EMBL/GenBank/DDBJ databases">
        <title>Draft genome sequence of Clostridium hiranonis (DSM 13275).</title>
        <authorList>
            <person name="Sudarsanam P."/>
            <person name="Ley R."/>
            <person name="Guruge J."/>
            <person name="Turnbaugh P.J."/>
            <person name="Mahowald M."/>
            <person name="Liep D."/>
            <person name="Gordon J."/>
        </authorList>
    </citation>
    <scope>NUCLEOTIDE SEQUENCE [LARGE SCALE GENOMIC DNA]</scope>
    <source>
        <strain evidence="5 6">DSM 13275</strain>
    </source>
</reference>
<dbReference type="Gene3D" id="3.30.2320.30">
    <property type="entry name" value="ATP synthase, E subunit, C-terminal"/>
    <property type="match status" value="1"/>
</dbReference>
<gene>
    <name evidence="4" type="primary">atpE</name>
    <name evidence="5" type="ORF">CLOHIR_00878</name>
</gene>
<dbReference type="GO" id="GO:0033178">
    <property type="term" value="C:proton-transporting two-sector ATPase complex, catalytic domain"/>
    <property type="evidence" value="ECO:0007669"/>
    <property type="project" value="InterPro"/>
</dbReference>
<dbReference type="InterPro" id="IPR002842">
    <property type="entry name" value="ATPase_V1_Esu"/>
</dbReference>
<dbReference type="EMBL" id="ABWP01000035">
    <property type="protein sequence ID" value="EEA85440.1"/>
    <property type="molecule type" value="Genomic_DNA"/>
</dbReference>
<dbReference type="HAMAP" id="MF_00311">
    <property type="entry name" value="ATP_synth_E_arch"/>
    <property type="match status" value="1"/>
</dbReference>
<evidence type="ECO:0000313" key="6">
    <source>
        <dbReference type="Proteomes" id="UP000003178"/>
    </source>
</evidence>
<dbReference type="OrthoDB" id="2080813at2"/>
<sequence length="191" mass="20967">MSIEKITEKILSEAQGYADDAVAEARKQEAEIIAKAQADADKILLNVQNKIKAESEKVFSRRNSLAQLETRKMLLKAKQDAVNECFERAVAEVHNMDEEKYIEFLADTLSDIGVKCGEVLFNAKDAEAVGEKVVVLANEKGNNFCLSSKTINASGGFKVVAGKVEITATIESIIEDIKEEITPDVVKALFE</sequence>
<comment type="similarity">
    <text evidence="1 4">Belongs to the V-ATPase E subunit family.</text>
</comment>
<dbReference type="InterPro" id="IPR038495">
    <property type="entry name" value="ATPase_E_C"/>
</dbReference>
<comment type="caution">
    <text evidence="5">The sequence shown here is derived from an EMBL/GenBank/DDBJ whole genome shotgun (WGS) entry which is preliminary data.</text>
</comment>
<accession>B6FYC6</accession>
<protein>
    <recommendedName>
        <fullName evidence="4">V-type proton ATPase subunit E</fullName>
    </recommendedName>
    <alternativeName>
        <fullName evidence="4">V-ATPase subunit E</fullName>
    </alternativeName>
</protein>
<keyword evidence="2 4" id="KW-0813">Transport</keyword>
<keyword evidence="4" id="KW-0066">ATP synthesis</keyword>
<name>B6FYC6_PEPHT</name>
<dbReference type="SUPFAM" id="SSF160527">
    <property type="entry name" value="V-type ATPase subunit E-like"/>
    <property type="match status" value="1"/>
</dbReference>
<dbReference type="GO" id="GO:0046933">
    <property type="term" value="F:proton-transporting ATP synthase activity, rotational mechanism"/>
    <property type="evidence" value="ECO:0007669"/>
    <property type="project" value="UniProtKB-UniRule"/>
</dbReference>
<dbReference type="HOGENOM" id="CLU_105846_0_0_9"/>
<dbReference type="Proteomes" id="UP000003178">
    <property type="component" value="Unassembled WGS sequence"/>
</dbReference>
<dbReference type="GO" id="GO:0042777">
    <property type="term" value="P:proton motive force-driven plasma membrane ATP synthesis"/>
    <property type="evidence" value="ECO:0007669"/>
    <property type="project" value="UniProtKB-UniRule"/>
</dbReference>
<dbReference type="STRING" id="500633.CLOHIR_00878"/>
<evidence type="ECO:0000256" key="2">
    <source>
        <dbReference type="ARBA" id="ARBA00022448"/>
    </source>
</evidence>
<evidence type="ECO:0000256" key="1">
    <source>
        <dbReference type="ARBA" id="ARBA00005901"/>
    </source>
</evidence>
<evidence type="ECO:0000313" key="5">
    <source>
        <dbReference type="EMBL" id="EEA85440.1"/>
    </source>
</evidence>
<dbReference type="AlphaFoldDB" id="B6FYC6"/>
<dbReference type="GO" id="GO:0046961">
    <property type="term" value="F:proton-transporting ATPase activity, rotational mechanism"/>
    <property type="evidence" value="ECO:0007669"/>
    <property type="project" value="InterPro"/>
</dbReference>
<dbReference type="GO" id="GO:0005524">
    <property type="term" value="F:ATP binding"/>
    <property type="evidence" value="ECO:0007669"/>
    <property type="project" value="UniProtKB-UniRule"/>
</dbReference>